<protein>
    <submittedName>
        <fullName evidence="2">Uncharacterized protein</fullName>
    </submittedName>
</protein>
<evidence type="ECO:0000256" key="1">
    <source>
        <dbReference type="SAM" id="Coils"/>
    </source>
</evidence>
<dbReference type="Proteomes" id="UP000283269">
    <property type="component" value="Unassembled WGS sequence"/>
</dbReference>
<name>A0A409WST3_PSICY</name>
<accession>A0A409WST3</accession>
<organism evidence="2 3">
    <name type="scientific">Psilocybe cyanescens</name>
    <dbReference type="NCBI Taxonomy" id="93625"/>
    <lineage>
        <taxon>Eukaryota</taxon>
        <taxon>Fungi</taxon>
        <taxon>Dikarya</taxon>
        <taxon>Basidiomycota</taxon>
        <taxon>Agaricomycotina</taxon>
        <taxon>Agaricomycetes</taxon>
        <taxon>Agaricomycetidae</taxon>
        <taxon>Agaricales</taxon>
        <taxon>Agaricineae</taxon>
        <taxon>Strophariaceae</taxon>
        <taxon>Psilocybe</taxon>
    </lineage>
</organism>
<gene>
    <name evidence="2" type="ORF">CVT25_013423</name>
</gene>
<evidence type="ECO:0000313" key="2">
    <source>
        <dbReference type="EMBL" id="PPQ81584.1"/>
    </source>
</evidence>
<proteinExistence type="predicted"/>
<dbReference type="OrthoDB" id="3144838at2759"/>
<evidence type="ECO:0000313" key="3">
    <source>
        <dbReference type="Proteomes" id="UP000283269"/>
    </source>
</evidence>
<dbReference type="EMBL" id="NHYD01003236">
    <property type="protein sequence ID" value="PPQ81584.1"/>
    <property type="molecule type" value="Genomic_DNA"/>
</dbReference>
<dbReference type="InParanoid" id="A0A409WST3"/>
<feature type="coiled-coil region" evidence="1">
    <location>
        <begin position="24"/>
        <end position="61"/>
    </location>
</feature>
<reference evidence="2 3" key="1">
    <citation type="journal article" date="2018" name="Evol. Lett.">
        <title>Horizontal gene cluster transfer increased hallucinogenic mushroom diversity.</title>
        <authorList>
            <person name="Reynolds H.T."/>
            <person name="Vijayakumar V."/>
            <person name="Gluck-Thaler E."/>
            <person name="Korotkin H.B."/>
            <person name="Matheny P.B."/>
            <person name="Slot J.C."/>
        </authorList>
    </citation>
    <scope>NUCLEOTIDE SEQUENCE [LARGE SCALE GENOMIC DNA]</scope>
    <source>
        <strain evidence="2 3">2631</strain>
    </source>
</reference>
<comment type="caution">
    <text evidence="2">The sequence shown here is derived from an EMBL/GenBank/DDBJ whole genome shotgun (WGS) entry which is preliminary data.</text>
</comment>
<sequence length="301" mass="33948">MPKRGHKCKCSILPDSTANLSQMNMAALSHLEALKEELDGIQETEAELNSISRHVRVLEDILKGVKTQMNFLTVISEDLNRAGIVRKCLMFERVKRTHSVNTEAEISNLHSRIKKIYACVNMDYNPGPRMILDVIVLALTEIASAEQRSVAILPEMRNPQGHEVQITHPVSGYGLRLNRLVGPGGSRGNAINISKGRLLLVQAKYKSSEENLVSHIPEAVSQAIALLKSANLPEVRFCLSDEQFWIFFILKLENGTLTYYESATHDLDRFLVDRSDMQLREIVQLMCEWLHPNATDLFSLE</sequence>
<keyword evidence="1" id="KW-0175">Coiled coil</keyword>
<dbReference type="AlphaFoldDB" id="A0A409WST3"/>
<keyword evidence="3" id="KW-1185">Reference proteome</keyword>